<evidence type="ECO:0000313" key="2">
    <source>
        <dbReference type="EMBL" id="PWI64659.1"/>
    </source>
</evidence>
<dbReference type="AlphaFoldDB" id="A0A2U3DQY9"/>
<organism evidence="2 3">
    <name type="scientific">Purpureocillium lilacinum</name>
    <name type="common">Paecilomyces lilacinus</name>
    <dbReference type="NCBI Taxonomy" id="33203"/>
    <lineage>
        <taxon>Eukaryota</taxon>
        <taxon>Fungi</taxon>
        <taxon>Dikarya</taxon>
        <taxon>Ascomycota</taxon>
        <taxon>Pezizomycotina</taxon>
        <taxon>Sordariomycetes</taxon>
        <taxon>Hypocreomycetidae</taxon>
        <taxon>Hypocreales</taxon>
        <taxon>Ophiocordycipitaceae</taxon>
        <taxon>Purpureocillium</taxon>
    </lineage>
</organism>
<evidence type="ECO:0000313" key="3">
    <source>
        <dbReference type="Proteomes" id="UP000245956"/>
    </source>
</evidence>
<feature type="region of interest" description="Disordered" evidence="1">
    <location>
        <begin position="58"/>
        <end position="81"/>
    </location>
</feature>
<sequence length="100" mass="11000">MAELMSLEEAVDMQRCLQSVRDDLGYQQRVLAESVASINQMWAYLELRLQAMDYGIETPKAPSTPTTPNAPWNKPEGAPCEVQGQEACDDASAALRAQQA</sequence>
<reference evidence="2 3" key="1">
    <citation type="journal article" date="2016" name="Front. Microbiol.">
        <title>Genome and transcriptome sequences reveal the specific parasitism of the nematophagous Purpureocillium lilacinum 36-1.</title>
        <authorList>
            <person name="Xie J."/>
            <person name="Li S."/>
            <person name="Mo C."/>
            <person name="Xiao X."/>
            <person name="Peng D."/>
            <person name="Wang G."/>
            <person name="Xiao Y."/>
        </authorList>
    </citation>
    <scope>NUCLEOTIDE SEQUENCE [LARGE SCALE GENOMIC DNA]</scope>
    <source>
        <strain evidence="2 3">36-1</strain>
    </source>
</reference>
<proteinExistence type="predicted"/>
<dbReference type="Proteomes" id="UP000245956">
    <property type="component" value="Unassembled WGS sequence"/>
</dbReference>
<protein>
    <submittedName>
        <fullName evidence="2">Uncharacterized protein</fullName>
    </submittedName>
</protein>
<accession>A0A2U3DQY9</accession>
<comment type="caution">
    <text evidence="2">The sequence shown here is derived from an EMBL/GenBank/DDBJ whole genome shotgun (WGS) entry which is preliminary data.</text>
</comment>
<gene>
    <name evidence="2" type="ORF">PCL_08668</name>
</gene>
<name>A0A2U3DQY9_PURLI</name>
<evidence type="ECO:0000256" key="1">
    <source>
        <dbReference type="SAM" id="MobiDB-lite"/>
    </source>
</evidence>
<dbReference type="EMBL" id="LCWV01000049">
    <property type="protein sequence ID" value="PWI64659.1"/>
    <property type="molecule type" value="Genomic_DNA"/>
</dbReference>
<feature type="compositionally biased region" description="Polar residues" evidence="1">
    <location>
        <begin position="61"/>
        <end position="70"/>
    </location>
</feature>